<gene>
    <name evidence="1" type="ORF">AW10_00661</name>
</gene>
<evidence type="ECO:0000313" key="2">
    <source>
        <dbReference type="Proteomes" id="UP000021816"/>
    </source>
</evidence>
<organism evidence="1 2">
    <name type="scientific">Candidatus Accumulibacter appositus</name>
    <dbReference type="NCBI Taxonomy" id="1454003"/>
    <lineage>
        <taxon>Bacteria</taxon>
        <taxon>Pseudomonadati</taxon>
        <taxon>Pseudomonadota</taxon>
        <taxon>Betaproteobacteria</taxon>
        <taxon>Candidatus Accumulibacter</taxon>
    </lineage>
</organism>
<dbReference type="PATRIC" id="fig|1454003.3.peg.676"/>
<sequence>MIPSTIAALANPVSTEACFRGEDRLDAVCTRSPLSRPFVMPVSEKFEHA</sequence>
<dbReference type="Proteomes" id="UP000021816">
    <property type="component" value="Unassembled WGS sequence"/>
</dbReference>
<name>A0A011QTL5_9PROT</name>
<protein>
    <submittedName>
        <fullName evidence="1">Uncharacterized protein</fullName>
    </submittedName>
</protein>
<evidence type="ECO:0000313" key="1">
    <source>
        <dbReference type="EMBL" id="EXI82214.1"/>
    </source>
</evidence>
<dbReference type="AlphaFoldDB" id="A0A011QTL5"/>
<comment type="caution">
    <text evidence="1">The sequence shown here is derived from an EMBL/GenBank/DDBJ whole genome shotgun (WGS) entry which is preliminary data.</text>
</comment>
<reference evidence="1 2" key="1">
    <citation type="submission" date="2014-02" db="EMBL/GenBank/DDBJ databases">
        <title>Expanding our view of genomic diversity in Candidatus Accumulibacter clades.</title>
        <authorList>
            <person name="Skennerton C.T."/>
            <person name="Barr J.J."/>
            <person name="Slater F.R."/>
            <person name="Bond P.L."/>
            <person name="Tyson G.W."/>
        </authorList>
    </citation>
    <scope>NUCLEOTIDE SEQUENCE [LARGE SCALE GENOMIC DNA]</scope>
    <source>
        <strain evidence="2">BA-92</strain>
    </source>
</reference>
<dbReference type="EMBL" id="JEMX01000012">
    <property type="protein sequence ID" value="EXI82214.1"/>
    <property type="molecule type" value="Genomic_DNA"/>
</dbReference>
<dbReference type="STRING" id="1454003.AW10_00661"/>
<accession>A0A011QTL5</accession>
<proteinExistence type="predicted"/>